<name>A0A444L5U7_METS7</name>
<evidence type="ECO:0000259" key="1">
    <source>
        <dbReference type="Pfam" id="PF00881"/>
    </source>
</evidence>
<reference evidence="2 3" key="1">
    <citation type="submission" date="2018-12" db="EMBL/GenBank/DDBJ databases">
        <title>The complete genome of the methanogenic archaea of the candidate phylum Verstraetearchaeota, obtained from the metagenome of underground thermal water.</title>
        <authorList>
            <person name="Kadnikov V.V."/>
            <person name="Mardanov A.V."/>
            <person name="Beletsky A.V."/>
            <person name="Karnachuk O.V."/>
            <person name="Ravin N.V."/>
        </authorList>
    </citation>
    <scope>NUCLEOTIDE SEQUENCE [LARGE SCALE GENOMIC DNA]</scope>
    <source>
        <strain evidence="2">Ch88</strain>
    </source>
</reference>
<accession>A0A444L5U7</accession>
<evidence type="ECO:0000313" key="3">
    <source>
        <dbReference type="Proteomes" id="UP000288215"/>
    </source>
</evidence>
<dbReference type="NCBIfam" id="TIGR03605">
    <property type="entry name" value="antibiot_sagB"/>
    <property type="match status" value="1"/>
</dbReference>
<dbReference type="EMBL" id="RXGA01000003">
    <property type="protein sequence ID" value="RWX72951.1"/>
    <property type="molecule type" value="Genomic_DNA"/>
</dbReference>
<protein>
    <recommendedName>
        <fullName evidence="1">Nitroreductase domain-containing protein</fullName>
    </recommendedName>
</protein>
<gene>
    <name evidence="2" type="ORF">Metus_0925</name>
</gene>
<sequence>MPDEIGYLFQQETKYWRDRPGGGMLDWSQKPSPYKEYPGVVEIGLPAFQPPGVTLEWCVRNRRSVREYAPEPVLLDQISFMLWASTGIRGRIQGYEFRTAPSAGALYPIETYLLVNNCSGLSNGIYHYSVRRHSLEIVKQGDFGEGLAHASLGQSMCAEAPCVFIWSAVFGRSKWKYKDRAYRYVYLEAGHLAQNLALAAVSLGLGTCQIAAFFDDEVNQLVGLDGTEESVIYLSTVGRPA</sequence>
<dbReference type="InterPro" id="IPR029479">
    <property type="entry name" value="Nitroreductase"/>
</dbReference>
<dbReference type="InterPro" id="IPR052544">
    <property type="entry name" value="Bacteriocin_Proc_Enz"/>
</dbReference>
<feature type="domain" description="Nitroreductase" evidence="1">
    <location>
        <begin position="59"/>
        <end position="238"/>
    </location>
</feature>
<dbReference type="Proteomes" id="UP000288215">
    <property type="component" value="Unassembled WGS sequence"/>
</dbReference>
<dbReference type="SUPFAM" id="SSF55469">
    <property type="entry name" value="FMN-dependent nitroreductase-like"/>
    <property type="match status" value="1"/>
</dbReference>
<organism evidence="2 3">
    <name type="scientific">Methanosuratincola subterraneus</name>
    <dbReference type="NCBI Taxonomy" id="2593994"/>
    <lineage>
        <taxon>Archaea</taxon>
        <taxon>Thermoproteota</taxon>
        <taxon>Methanosuratincolia</taxon>
        <taxon>Candidatus Methanomethylicales</taxon>
        <taxon>Candidatus Methanomethylicaceae</taxon>
        <taxon>Candidatus Methanosuratincola (ex Vanwonterghem et al. 2016)</taxon>
    </lineage>
</organism>
<evidence type="ECO:0000313" key="2">
    <source>
        <dbReference type="EMBL" id="RWX72951.1"/>
    </source>
</evidence>
<dbReference type="Pfam" id="PF00881">
    <property type="entry name" value="Nitroreductase"/>
    <property type="match status" value="1"/>
</dbReference>
<dbReference type="PANTHER" id="PTHR43745:SF2">
    <property type="entry name" value="NITROREDUCTASE MJ1384-RELATED"/>
    <property type="match status" value="1"/>
</dbReference>
<dbReference type="GO" id="GO:0016491">
    <property type="term" value="F:oxidoreductase activity"/>
    <property type="evidence" value="ECO:0007669"/>
    <property type="project" value="InterPro"/>
</dbReference>
<dbReference type="PANTHER" id="PTHR43745">
    <property type="entry name" value="NITROREDUCTASE MJ1384-RELATED"/>
    <property type="match status" value="1"/>
</dbReference>
<comment type="caution">
    <text evidence="2">The sequence shown here is derived from an EMBL/GenBank/DDBJ whole genome shotgun (WGS) entry which is preliminary data.</text>
</comment>
<dbReference type="CDD" id="cd02142">
    <property type="entry name" value="McbC_SagB-like_oxidoreductase"/>
    <property type="match status" value="1"/>
</dbReference>
<dbReference type="AlphaFoldDB" id="A0A444L5U7"/>
<dbReference type="InterPro" id="IPR000415">
    <property type="entry name" value="Nitroreductase-like"/>
</dbReference>
<proteinExistence type="predicted"/>
<dbReference type="Gene3D" id="3.40.109.10">
    <property type="entry name" value="NADH Oxidase"/>
    <property type="match status" value="1"/>
</dbReference>
<dbReference type="InterPro" id="IPR020051">
    <property type="entry name" value="SagB-type_dehydrogenase"/>
</dbReference>